<evidence type="ECO:0000256" key="9">
    <source>
        <dbReference type="SAM" id="Phobius"/>
    </source>
</evidence>
<feature type="transmembrane region" description="Helical" evidence="9">
    <location>
        <begin position="197"/>
        <end position="215"/>
    </location>
</feature>
<evidence type="ECO:0000256" key="6">
    <source>
        <dbReference type="ARBA" id="ARBA00022692"/>
    </source>
</evidence>
<evidence type="ECO:0000256" key="1">
    <source>
        <dbReference type="ARBA" id="ARBA00004127"/>
    </source>
</evidence>
<reference evidence="12 13" key="1">
    <citation type="submission" date="2024-04" db="EMBL/GenBank/DDBJ databases">
        <title>Tritrichomonas musculus Genome.</title>
        <authorList>
            <person name="Alves-Ferreira E."/>
            <person name="Grigg M."/>
            <person name="Lorenzi H."/>
            <person name="Galac M."/>
        </authorList>
    </citation>
    <scope>NUCLEOTIDE SEQUENCE [LARGE SCALE GENOMIC DNA]</scope>
    <source>
        <strain evidence="12 13">EAF2021</strain>
    </source>
</reference>
<evidence type="ECO:0000256" key="5">
    <source>
        <dbReference type="ARBA" id="ARBA00022679"/>
    </source>
</evidence>
<feature type="transmembrane region" description="Helical" evidence="9">
    <location>
        <begin position="424"/>
        <end position="444"/>
    </location>
</feature>
<name>A0ABR2JKS9_9EUKA</name>
<keyword evidence="6 9" id="KW-0812">Transmembrane</keyword>
<dbReference type="Pfam" id="PF16192">
    <property type="entry name" value="PMT_4TMC"/>
    <property type="match status" value="1"/>
</dbReference>
<feature type="transmembrane region" description="Helical" evidence="9">
    <location>
        <begin position="480"/>
        <end position="500"/>
    </location>
</feature>
<keyword evidence="8 9" id="KW-0472">Membrane</keyword>
<comment type="pathway">
    <text evidence="2">Protein modification; protein glycosylation.</text>
</comment>
<keyword evidence="5" id="KW-0808">Transferase</keyword>
<feature type="transmembrane region" description="Helical" evidence="9">
    <location>
        <begin position="450"/>
        <end position="468"/>
    </location>
</feature>
<feature type="transmembrane region" description="Helical" evidence="9">
    <location>
        <begin position="230"/>
        <end position="252"/>
    </location>
</feature>
<comment type="subcellular location">
    <subcellularLocation>
        <location evidence="1">Endomembrane system</location>
        <topology evidence="1">Multi-pass membrane protein</topology>
    </subcellularLocation>
</comment>
<feature type="transmembrane region" description="Helical" evidence="9">
    <location>
        <begin position="141"/>
        <end position="161"/>
    </location>
</feature>
<organism evidence="12 13">
    <name type="scientific">Tritrichomonas musculus</name>
    <dbReference type="NCBI Taxonomy" id="1915356"/>
    <lineage>
        <taxon>Eukaryota</taxon>
        <taxon>Metamonada</taxon>
        <taxon>Parabasalia</taxon>
        <taxon>Tritrichomonadida</taxon>
        <taxon>Tritrichomonadidae</taxon>
        <taxon>Tritrichomonas</taxon>
    </lineage>
</organism>
<dbReference type="PANTHER" id="PTHR10050:SF46">
    <property type="entry name" value="PROTEIN O-MANNOSYL-TRANSFERASE 2"/>
    <property type="match status" value="1"/>
</dbReference>
<feature type="transmembrane region" description="Helical" evidence="9">
    <location>
        <begin position="33"/>
        <end position="55"/>
    </location>
</feature>
<evidence type="ECO:0000256" key="8">
    <source>
        <dbReference type="ARBA" id="ARBA00023136"/>
    </source>
</evidence>
<protein>
    <recommendedName>
        <fullName evidence="14">Dolichyl-phosphate-mannose--protein mannosyltransferase</fullName>
    </recommendedName>
</protein>
<dbReference type="Proteomes" id="UP001470230">
    <property type="component" value="Unassembled WGS sequence"/>
</dbReference>
<feature type="domain" description="Protein O-mannosyl-transferase C-terminal four TM" evidence="11">
    <location>
        <begin position="332"/>
        <end position="503"/>
    </location>
</feature>
<dbReference type="Pfam" id="PF02366">
    <property type="entry name" value="PMT"/>
    <property type="match status" value="1"/>
</dbReference>
<keyword evidence="13" id="KW-1185">Reference proteome</keyword>
<comment type="similarity">
    <text evidence="3">Belongs to the glycosyltransferase 39 family.</text>
</comment>
<feature type="transmembrane region" description="Helical" evidence="9">
    <location>
        <begin position="394"/>
        <end position="412"/>
    </location>
</feature>
<evidence type="ECO:0000256" key="4">
    <source>
        <dbReference type="ARBA" id="ARBA00022676"/>
    </source>
</evidence>
<keyword evidence="4" id="KW-0328">Glycosyltransferase</keyword>
<evidence type="ECO:0008006" key="14">
    <source>
        <dbReference type="Google" id="ProtNLM"/>
    </source>
</evidence>
<dbReference type="InterPro" id="IPR032421">
    <property type="entry name" value="PMT_4TMC"/>
</dbReference>
<dbReference type="EMBL" id="JAPFFF010000011">
    <property type="protein sequence ID" value="KAK8878517.1"/>
    <property type="molecule type" value="Genomic_DNA"/>
</dbReference>
<evidence type="ECO:0000256" key="7">
    <source>
        <dbReference type="ARBA" id="ARBA00022989"/>
    </source>
</evidence>
<dbReference type="PANTHER" id="PTHR10050">
    <property type="entry name" value="DOLICHYL-PHOSPHATE-MANNOSE--PROTEIN MANNOSYLTRANSFERASE"/>
    <property type="match status" value="1"/>
</dbReference>
<evidence type="ECO:0000256" key="3">
    <source>
        <dbReference type="ARBA" id="ARBA00007222"/>
    </source>
</evidence>
<evidence type="ECO:0000259" key="10">
    <source>
        <dbReference type="Pfam" id="PF02366"/>
    </source>
</evidence>
<gene>
    <name evidence="12" type="ORF">M9Y10_005297</name>
</gene>
<feature type="transmembrane region" description="Helical" evidence="9">
    <location>
        <begin position="167"/>
        <end position="185"/>
    </location>
</feature>
<sequence length="512" mass="60664">MFKKEPELPLAFTKHEKKPRKKLSQYLFPPHKIYPIGINLTDTIIILFLLFIGILTRIYRIQFPMEIIFNEDRIGQEINYYQSGLFFSDYQNSPFTSIFYYFISTLMNYEGNVNYTISTKFCNDPQNQDDCIHIQFRTISAIFSGFCPLLIYLTVRIMFFLSSSSSSTLFTMRLSAFTASILVAFETSLICQGRFMFIDGLLHHCVCCSLFFIYLDSFYLMWHTFLGKCLYLSLSFAISPGQSFGLLFATIIREFLVFNPPIIFRMNHALVRSLFVLVFVLVFQYVVFLIHLKILPFENENSKIQNFLNVTLTDKNQPNWNLKYEKSTFLRLFIQSSYLLFHRNEIDINLKYESRPIKWPFGNFLKGILYVDNYNRKLNYKAALHHYYACIPNIFIYLIVFIFILFGILLIFKFRMKCQKNFKIIIDFLFLFIGYLASFAPFLFVKHTFLYNYLVSLIFGILLVSNVIEKLINPKFRAFIYFSIIFSIMVGYFMFAPYVYGLGKPYCNYFFQ</sequence>
<dbReference type="InterPro" id="IPR027005">
    <property type="entry name" value="PMT-like"/>
</dbReference>
<comment type="caution">
    <text evidence="12">The sequence shown here is derived from an EMBL/GenBank/DDBJ whole genome shotgun (WGS) entry which is preliminary data.</text>
</comment>
<evidence type="ECO:0000313" key="13">
    <source>
        <dbReference type="Proteomes" id="UP001470230"/>
    </source>
</evidence>
<dbReference type="InterPro" id="IPR003342">
    <property type="entry name" value="ArnT-like_N"/>
</dbReference>
<evidence type="ECO:0000256" key="2">
    <source>
        <dbReference type="ARBA" id="ARBA00004922"/>
    </source>
</evidence>
<keyword evidence="7 9" id="KW-1133">Transmembrane helix</keyword>
<feature type="transmembrane region" description="Helical" evidence="9">
    <location>
        <begin position="273"/>
        <end position="292"/>
    </location>
</feature>
<feature type="domain" description="ArnT-like N-terminal" evidence="10">
    <location>
        <begin position="49"/>
        <end position="294"/>
    </location>
</feature>
<evidence type="ECO:0000259" key="11">
    <source>
        <dbReference type="Pfam" id="PF16192"/>
    </source>
</evidence>
<proteinExistence type="inferred from homology"/>
<evidence type="ECO:0000313" key="12">
    <source>
        <dbReference type="EMBL" id="KAK8878517.1"/>
    </source>
</evidence>
<accession>A0ABR2JKS9</accession>